<evidence type="ECO:0000256" key="1">
    <source>
        <dbReference type="SAM" id="MobiDB-lite"/>
    </source>
</evidence>
<dbReference type="Proteomes" id="UP001595075">
    <property type="component" value="Unassembled WGS sequence"/>
</dbReference>
<reference evidence="2 3" key="1">
    <citation type="journal article" date="2024" name="Commun. Biol.">
        <title>Comparative genomic analysis of thermophilic fungi reveals convergent evolutionary adaptations and gene losses.</title>
        <authorList>
            <person name="Steindorff A.S."/>
            <person name="Aguilar-Pontes M.V."/>
            <person name="Robinson A.J."/>
            <person name="Andreopoulos B."/>
            <person name="LaButti K."/>
            <person name="Kuo A."/>
            <person name="Mondo S."/>
            <person name="Riley R."/>
            <person name="Otillar R."/>
            <person name="Haridas S."/>
            <person name="Lipzen A."/>
            <person name="Grimwood J."/>
            <person name="Schmutz J."/>
            <person name="Clum A."/>
            <person name="Reid I.D."/>
            <person name="Moisan M.C."/>
            <person name="Butler G."/>
            <person name="Nguyen T.T.M."/>
            <person name="Dewar K."/>
            <person name="Conant G."/>
            <person name="Drula E."/>
            <person name="Henrissat B."/>
            <person name="Hansel C."/>
            <person name="Singer S."/>
            <person name="Hutchinson M.I."/>
            <person name="de Vries R.P."/>
            <person name="Natvig D.O."/>
            <person name="Powell A.J."/>
            <person name="Tsang A."/>
            <person name="Grigoriev I.V."/>
        </authorList>
    </citation>
    <scope>NUCLEOTIDE SEQUENCE [LARGE SCALE GENOMIC DNA]</scope>
    <source>
        <strain evidence="2 3">CBS 494.80</strain>
    </source>
</reference>
<dbReference type="EMBL" id="JAZHXI010000001">
    <property type="protein sequence ID" value="KAL2075932.1"/>
    <property type="molecule type" value="Genomic_DNA"/>
</dbReference>
<comment type="caution">
    <text evidence="2">The sequence shown here is derived from an EMBL/GenBank/DDBJ whole genome shotgun (WGS) entry which is preliminary data.</text>
</comment>
<gene>
    <name evidence="2" type="ORF">VTL71DRAFT_875</name>
</gene>
<evidence type="ECO:0000313" key="3">
    <source>
        <dbReference type="Proteomes" id="UP001595075"/>
    </source>
</evidence>
<name>A0ABR4D283_9HELO</name>
<accession>A0ABR4D283</accession>
<proteinExistence type="predicted"/>
<evidence type="ECO:0000313" key="2">
    <source>
        <dbReference type="EMBL" id="KAL2075932.1"/>
    </source>
</evidence>
<keyword evidence="3" id="KW-1185">Reference proteome</keyword>
<feature type="region of interest" description="Disordered" evidence="1">
    <location>
        <begin position="1"/>
        <end position="35"/>
    </location>
</feature>
<organism evidence="2 3">
    <name type="scientific">Oculimacula yallundae</name>
    <dbReference type="NCBI Taxonomy" id="86028"/>
    <lineage>
        <taxon>Eukaryota</taxon>
        <taxon>Fungi</taxon>
        <taxon>Dikarya</taxon>
        <taxon>Ascomycota</taxon>
        <taxon>Pezizomycotina</taxon>
        <taxon>Leotiomycetes</taxon>
        <taxon>Helotiales</taxon>
        <taxon>Ploettnerulaceae</taxon>
        <taxon>Oculimacula</taxon>
    </lineage>
</organism>
<feature type="compositionally biased region" description="Polar residues" evidence="1">
    <location>
        <begin position="22"/>
        <end position="35"/>
    </location>
</feature>
<sequence>MEFWRRPGFTTSEKGGSYRPIDQQTSLLSDPTPSNEIEHNEELHFHTMIPAENWSQSAVRKWLELHFQYQCSIEEEEARELACRFVGYGSVLYHMESEHYLLMFGGDQRVLSVWATVEEYRKVEAKGRKKGNLEAEKLERRRELAARRYEEAWYHSMHLRRYAGVV</sequence>
<protein>
    <submittedName>
        <fullName evidence="2">Uncharacterized protein</fullName>
    </submittedName>
</protein>